<dbReference type="Proteomes" id="UP000216779">
    <property type="component" value="Unassembled WGS sequence"/>
</dbReference>
<dbReference type="AlphaFoldDB" id="A0A257T625"/>
<reference evidence="1 2" key="1">
    <citation type="submission" date="2017-03" db="EMBL/GenBank/DDBJ databases">
        <title>Lifting the veil on microbial sulfur biogeochemistry in mining wastewaters.</title>
        <authorList>
            <person name="Kantor R.S."/>
            <person name="Colenbrander Nelson T."/>
            <person name="Marshall S."/>
            <person name="Bennett D."/>
            <person name="Apte S."/>
            <person name="Camacho D."/>
            <person name="Thomas B.C."/>
            <person name="Warren L.A."/>
            <person name="Banfield J.F."/>
        </authorList>
    </citation>
    <scope>NUCLEOTIDE SEQUENCE [LARGE SCALE GENOMIC DNA]</scope>
    <source>
        <strain evidence="1">21-59-9</strain>
    </source>
</reference>
<comment type="caution">
    <text evidence="1">The sequence shown here is derived from an EMBL/GenBank/DDBJ whole genome shotgun (WGS) entry which is preliminary data.</text>
</comment>
<evidence type="ECO:0000313" key="1">
    <source>
        <dbReference type="EMBL" id="OYV81003.1"/>
    </source>
</evidence>
<accession>A0A257T625</accession>
<sequence length="62" mass="6471">MRRVVLTTPRSTFTAALQADAEDVVLLTVSGRIGAVACEFAGAALALAIRLQNDNALLAPFV</sequence>
<proteinExistence type="predicted"/>
<dbReference type="EMBL" id="NCBC01000209">
    <property type="protein sequence ID" value="OYV81003.1"/>
    <property type="molecule type" value="Genomic_DNA"/>
</dbReference>
<protein>
    <submittedName>
        <fullName evidence="1">Uncharacterized protein</fullName>
    </submittedName>
</protein>
<organism evidence="1 2">
    <name type="scientific">Acidithiobacillus ferrivorans</name>
    <dbReference type="NCBI Taxonomy" id="160808"/>
    <lineage>
        <taxon>Bacteria</taxon>
        <taxon>Pseudomonadati</taxon>
        <taxon>Pseudomonadota</taxon>
        <taxon>Acidithiobacillia</taxon>
        <taxon>Acidithiobacillales</taxon>
        <taxon>Acidithiobacillaceae</taxon>
        <taxon>Acidithiobacillus</taxon>
    </lineage>
</organism>
<gene>
    <name evidence="1" type="ORF">B7Z70_06900</name>
</gene>
<evidence type="ECO:0000313" key="2">
    <source>
        <dbReference type="Proteomes" id="UP000216779"/>
    </source>
</evidence>
<name>A0A257T625_9PROT</name>